<protein>
    <submittedName>
        <fullName evidence="2">Zinc finger protein</fullName>
    </submittedName>
</protein>
<dbReference type="Proteomes" id="UP000095285">
    <property type="component" value="Unassembled WGS sequence"/>
</dbReference>
<proteinExistence type="predicted"/>
<organism evidence="1 2">
    <name type="scientific">Loa loa</name>
    <name type="common">Eye worm</name>
    <name type="synonym">Filaria loa</name>
    <dbReference type="NCBI Taxonomy" id="7209"/>
    <lineage>
        <taxon>Eukaryota</taxon>
        <taxon>Metazoa</taxon>
        <taxon>Ecdysozoa</taxon>
        <taxon>Nematoda</taxon>
        <taxon>Chromadorea</taxon>
        <taxon>Rhabditida</taxon>
        <taxon>Spirurina</taxon>
        <taxon>Spiruromorpha</taxon>
        <taxon>Filarioidea</taxon>
        <taxon>Onchocercidae</taxon>
        <taxon>Loa</taxon>
    </lineage>
</organism>
<dbReference type="WBParaSite" id="EN70_9762">
    <property type="protein sequence ID" value="EN70_9762"/>
    <property type="gene ID" value="EN70_9762"/>
</dbReference>
<dbReference type="InParanoid" id="A0A1I7W596"/>
<evidence type="ECO:0000313" key="2">
    <source>
        <dbReference type="WBParaSite" id="EN70_9762"/>
    </source>
</evidence>
<reference evidence="2" key="2">
    <citation type="submission" date="2016-11" db="UniProtKB">
        <authorList>
            <consortium name="WormBaseParasite"/>
        </authorList>
    </citation>
    <scope>IDENTIFICATION</scope>
</reference>
<accession>A0A1I7W596</accession>
<keyword evidence="1" id="KW-1185">Reference proteome</keyword>
<evidence type="ECO:0000313" key="1">
    <source>
        <dbReference type="Proteomes" id="UP000095285"/>
    </source>
</evidence>
<reference evidence="1" key="1">
    <citation type="submission" date="2012-04" db="EMBL/GenBank/DDBJ databases">
        <title>The Genome Sequence of Loa loa.</title>
        <authorList>
            <consortium name="The Broad Institute Genome Sequencing Platform"/>
            <consortium name="Broad Institute Genome Sequencing Center for Infectious Disease"/>
            <person name="Nutman T.B."/>
            <person name="Fink D.L."/>
            <person name="Russ C."/>
            <person name="Young S."/>
            <person name="Zeng Q."/>
            <person name="Gargeya S."/>
            <person name="Alvarado L."/>
            <person name="Berlin A."/>
            <person name="Chapman S.B."/>
            <person name="Chen Z."/>
            <person name="Freedman E."/>
            <person name="Gellesch M."/>
            <person name="Goldberg J."/>
            <person name="Griggs A."/>
            <person name="Gujja S."/>
            <person name="Heilman E.R."/>
            <person name="Heiman D."/>
            <person name="Howarth C."/>
            <person name="Mehta T."/>
            <person name="Neiman D."/>
            <person name="Pearson M."/>
            <person name="Roberts A."/>
            <person name="Saif S."/>
            <person name="Shea T."/>
            <person name="Shenoy N."/>
            <person name="Sisk P."/>
            <person name="Stolte C."/>
            <person name="Sykes S."/>
            <person name="White J."/>
            <person name="Yandava C."/>
            <person name="Haas B."/>
            <person name="Henn M.R."/>
            <person name="Nusbaum C."/>
            <person name="Birren B."/>
        </authorList>
    </citation>
    <scope>NUCLEOTIDE SEQUENCE [LARGE SCALE GENOMIC DNA]</scope>
</reference>
<dbReference type="AlphaFoldDB" id="A0A1I7W596"/>
<sequence>MDKNLNVNIETTSIIPTDQNQRRNNLMKKKVTDEITPLFSRSTEEDVVNEIEKISD</sequence>
<gene>
    <name evidence="2" type="primary">LOAG_11969</name>
</gene>
<name>A0A1I7W596_LOALO</name>